<dbReference type="InterPro" id="IPR002401">
    <property type="entry name" value="Cyt_P450_E_grp-I"/>
</dbReference>
<keyword evidence="3" id="KW-1185">Reference proteome</keyword>
<dbReference type="SUPFAM" id="SSF48264">
    <property type="entry name" value="Cytochrome P450"/>
    <property type="match status" value="1"/>
</dbReference>
<keyword evidence="1" id="KW-0408">Iron</keyword>
<protein>
    <recommendedName>
        <fullName evidence="4">Cytochrome P450</fullName>
    </recommendedName>
</protein>
<dbReference type="OrthoDB" id="655030at2759"/>
<dbReference type="EMBL" id="PDLN01000018">
    <property type="protein sequence ID" value="RDW61599.1"/>
    <property type="molecule type" value="Genomic_DNA"/>
</dbReference>
<accession>A0A3D8QIJ0</accession>
<dbReference type="InterPro" id="IPR050121">
    <property type="entry name" value="Cytochrome_P450_monoxygenase"/>
</dbReference>
<evidence type="ECO:0000313" key="2">
    <source>
        <dbReference type="EMBL" id="RDW61599.1"/>
    </source>
</evidence>
<sequence>MASYATLIFVAIAAEFLRRCFLMLKVAFTGPLSKVPGPLSMKISAIPWIWTQVKGAQITKNNELADKYGPIVRVSPNSLLISSKDACQRIIVQEDWKKAPSYDKMNVHPGITSIFTERDKTAYRKKRRLMSPGFSISYLNGLEPKMNACVEDFIDVLKSECQQGNGAAIINIWHVLGNLGLDILAASVLGGPLGLVRSNDQTFRHMFNDRVTKTVMYSQIPFLRYLPFMPAAVSPEWDKMIDRIIADRRAVPKGERQQDLLQLFLDNNEANPEEFTETEVRGEIRVFMLAGSDTTSYSATCALLLLLNNPETFKALMTEIDAEFPALDSDISFEKIQNMPYLNAVISESMRLMPAAAAGLLRVAEKDTFVEGYEVPEGTVTYVMTPRAMHDENIWPDAKDFIPERWLRPYKGKDIDRKAYLPFSGASRNCIGQQYALREMRLILVKLLRRFDVALVPGQSHELRFKIVPQFTSGQYLIKIRPREK</sequence>
<dbReference type="GO" id="GO:0020037">
    <property type="term" value="F:heme binding"/>
    <property type="evidence" value="ECO:0007669"/>
    <property type="project" value="InterPro"/>
</dbReference>
<dbReference type="PANTHER" id="PTHR24305:SF218">
    <property type="entry name" value="P450, PUTATIVE (EUROFUNG)-RELATED"/>
    <property type="match status" value="1"/>
</dbReference>
<dbReference type="InterPro" id="IPR036396">
    <property type="entry name" value="Cyt_P450_sf"/>
</dbReference>
<dbReference type="GO" id="GO:0004497">
    <property type="term" value="F:monooxygenase activity"/>
    <property type="evidence" value="ECO:0007669"/>
    <property type="project" value="InterPro"/>
</dbReference>
<proteinExistence type="predicted"/>
<gene>
    <name evidence="2" type="ORF">BP5796_11491</name>
</gene>
<evidence type="ECO:0000313" key="3">
    <source>
        <dbReference type="Proteomes" id="UP000256328"/>
    </source>
</evidence>
<dbReference type="PRINTS" id="PR00385">
    <property type="entry name" value="P450"/>
</dbReference>
<name>A0A3D8QIJ0_9HELO</name>
<dbReference type="GO" id="GO:0016705">
    <property type="term" value="F:oxidoreductase activity, acting on paired donors, with incorporation or reduction of molecular oxygen"/>
    <property type="evidence" value="ECO:0007669"/>
    <property type="project" value="InterPro"/>
</dbReference>
<dbReference type="Pfam" id="PF00067">
    <property type="entry name" value="p450"/>
    <property type="match status" value="1"/>
</dbReference>
<dbReference type="Gene3D" id="1.10.630.10">
    <property type="entry name" value="Cytochrome P450"/>
    <property type="match status" value="1"/>
</dbReference>
<comment type="caution">
    <text evidence="2">The sequence shown here is derived from an EMBL/GenBank/DDBJ whole genome shotgun (WGS) entry which is preliminary data.</text>
</comment>
<evidence type="ECO:0008006" key="4">
    <source>
        <dbReference type="Google" id="ProtNLM"/>
    </source>
</evidence>
<dbReference type="PANTHER" id="PTHR24305">
    <property type="entry name" value="CYTOCHROME P450"/>
    <property type="match status" value="1"/>
</dbReference>
<dbReference type="PRINTS" id="PR00463">
    <property type="entry name" value="EP450I"/>
</dbReference>
<dbReference type="InterPro" id="IPR001128">
    <property type="entry name" value="Cyt_P450"/>
</dbReference>
<keyword evidence="1" id="KW-0479">Metal-binding</keyword>
<dbReference type="Proteomes" id="UP000256328">
    <property type="component" value="Unassembled WGS sequence"/>
</dbReference>
<evidence type="ECO:0000256" key="1">
    <source>
        <dbReference type="PIRSR" id="PIRSR602401-1"/>
    </source>
</evidence>
<organism evidence="2 3">
    <name type="scientific">Coleophoma crateriformis</name>
    <dbReference type="NCBI Taxonomy" id="565419"/>
    <lineage>
        <taxon>Eukaryota</taxon>
        <taxon>Fungi</taxon>
        <taxon>Dikarya</taxon>
        <taxon>Ascomycota</taxon>
        <taxon>Pezizomycotina</taxon>
        <taxon>Leotiomycetes</taxon>
        <taxon>Helotiales</taxon>
        <taxon>Dermateaceae</taxon>
        <taxon>Coleophoma</taxon>
    </lineage>
</organism>
<comment type="cofactor">
    <cofactor evidence="1">
        <name>heme</name>
        <dbReference type="ChEBI" id="CHEBI:30413"/>
    </cofactor>
</comment>
<reference evidence="2 3" key="1">
    <citation type="journal article" date="2018" name="IMA Fungus">
        <title>IMA Genome-F 9: Draft genome sequence of Annulohypoxylon stygium, Aspergillus mulundensis, Berkeleyomyces basicola (syn. Thielaviopsis basicola), Ceratocystis smalleyi, two Cercospora beticola strains, Coleophoma cylindrospora, Fusarium fracticaudum, Phialophora cf. hyalina, and Morchella septimelata.</title>
        <authorList>
            <person name="Wingfield B.D."/>
            <person name="Bills G.F."/>
            <person name="Dong Y."/>
            <person name="Huang W."/>
            <person name="Nel W.J."/>
            <person name="Swalarsk-Parry B.S."/>
            <person name="Vaghefi N."/>
            <person name="Wilken P.M."/>
            <person name="An Z."/>
            <person name="de Beer Z.W."/>
            <person name="De Vos L."/>
            <person name="Chen L."/>
            <person name="Duong T.A."/>
            <person name="Gao Y."/>
            <person name="Hammerbacher A."/>
            <person name="Kikkert J.R."/>
            <person name="Li Y."/>
            <person name="Li H."/>
            <person name="Li K."/>
            <person name="Li Q."/>
            <person name="Liu X."/>
            <person name="Ma X."/>
            <person name="Naidoo K."/>
            <person name="Pethybridge S.J."/>
            <person name="Sun J."/>
            <person name="Steenkamp E.T."/>
            <person name="van der Nest M.A."/>
            <person name="van Wyk S."/>
            <person name="Wingfield M.J."/>
            <person name="Xiong C."/>
            <person name="Yue Q."/>
            <person name="Zhang X."/>
        </authorList>
    </citation>
    <scope>NUCLEOTIDE SEQUENCE [LARGE SCALE GENOMIC DNA]</scope>
    <source>
        <strain evidence="2 3">BP5796</strain>
    </source>
</reference>
<keyword evidence="1" id="KW-0349">Heme</keyword>
<dbReference type="GO" id="GO:0005506">
    <property type="term" value="F:iron ion binding"/>
    <property type="evidence" value="ECO:0007669"/>
    <property type="project" value="InterPro"/>
</dbReference>
<feature type="binding site" description="axial binding residue" evidence="1">
    <location>
        <position position="430"/>
    </location>
    <ligand>
        <name>heme</name>
        <dbReference type="ChEBI" id="CHEBI:30413"/>
    </ligand>
    <ligandPart>
        <name>Fe</name>
        <dbReference type="ChEBI" id="CHEBI:18248"/>
    </ligandPart>
</feature>
<dbReference type="AlphaFoldDB" id="A0A3D8QIJ0"/>